<comment type="caution">
    <text evidence="1">The sequence shown here is derived from an EMBL/GenBank/DDBJ whole genome shotgun (WGS) entry which is preliminary data.</text>
</comment>
<gene>
    <name evidence="1" type="ORF">GIL414_LOCUS47704</name>
</gene>
<feature type="non-terminal residue" evidence="1">
    <location>
        <position position="1"/>
    </location>
</feature>
<protein>
    <submittedName>
        <fullName evidence="1">Uncharacterized protein</fullName>
    </submittedName>
</protein>
<name>A0A8S3BFK9_9BILA</name>
<organism evidence="1 2">
    <name type="scientific">Rotaria magnacalcarata</name>
    <dbReference type="NCBI Taxonomy" id="392030"/>
    <lineage>
        <taxon>Eukaryota</taxon>
        <taxon>Metazoa</taxon>
        <taxon>Spiralia</taxon>
        <taxon>Gnathifera</taxon>
        <taxon>Rotifera</taxon>
        <taxon>Eurotatoria</taxon>
        <taxon>Bdelloidea</taxon>
        <taxon>Philodinida</taxon>
        <taxon>Philodinidae</taxon>
        <taxon>Rotaria</taxon>
    </lineage>
</organism>
<evidence type="ECO:0000313" key="1">
    <source>
        <dbReference type="EMBL" id="CAF4813998.1"/>
    </source>
</evidence>
<accession>A0A8S3BFK9</accession>
<dbReference type="Proteomes" id="UP000681720">
    <property type="component" value="Unassembled WGS sequence"/>
</dbReference>
<sequence length="51" mass="5792">MVSTSEPQRSMIFSHPVIDGELADNNIEPFEHIKQIREALGKNTDSNDENH</sequence>
<proteinExistence type="predicted"/>
<dbReference type="AlphaFoldDB" id="A0A8S3BFK9"/>
<evidence type="ECO:0000313" key="2">
    <source>
        <dbReference type="Proteomes" id="UP000681720"/>
    </source>
</evidence>
<feature type="non-terminal residue" evidence="1">
    <location>
        <position position="51"/>
    </location>
</feature>
<dbReference type="EMBL" id="CAJOBJ010152889">
    <property type="protein sequence ID" value="CAF4813998.1"/>
    <property type="molecule type" value="Genomic_DNA"/>
</dbReference>
<reference evidence="1" key="1">
    <citation type="submission" date="2021-02" db="EMBL/GenBank/DDBJ databases">
        <authorList>
            <person name="Nowell W R."/>
        </authorList>
    </citation>
    <scope>NUCLEOTIDE SEQUENCE</scope>
</reference>